<comment type="subcellular location">
    <subcellularLocation>
        <location evidence="1">Cell membrane</location>
        <topology evidence="1">Multi-pass membrane protein</topology>
    </subcellularLocation>
</comment>
<dbReference type="PANTHER" id="PTHR23508">
    <property type="entry name" value="CARBOXYLIC ACID TRANSPORTER PROTEIN HOMOLOG"/>
    <property type="match status" value="1"/>
</dbReference>
<feature type="transmembrane region" description="Helical" evidence="5">
    <location>
        <begin position="167"/>
        <end position="184"/>
    </location>
</feature>
<dbReference type="InterPro" id="IPR036259">
    <property type="entry name" value="MFS_trans_sf"/>
</dbReference>
<evidence type="ECO:0000256" key="3">
    <source>
        <dbReference type="ARBA" id="ARBA00022989"/>
    </source>
</evidence>
<dbReference type="InterPro" id="IPR020846">
    <property type="entry name" value="MFS_dom"/>
</dbReference>
<dbReference type="Gene3D" id="1.20.1250.20">
    <property type="entry name" value="MFS general substrate transporter like domains"/>
    <property type="match status" value="2"/>
</dbReference>
<dbReference type="SUPFAM" id="SSF103473">
    <property type="entry name" value="MFS general substrate transporter"/>
    <property type="match status" value="1"/>
</dbReference>
<dbReference type="InterPro" id="IPR011701">
    <property type="entry name" value="MFS"/>
</dbReference>
<evidence type="ECO:0000256" key="2">
    <source>
        <dbReference type="ARBA" id="ARBA00022692"/>
    </source>
</evidence>
<reference evidence="8" key="1">
    <citation type="journal article" date="2019" name="Int. J. Syst. Evol. Microbiol.">
        <title>The Global Catalogue of Microorganisms (GCM) 10K type strain sequencing project: providing services to taxonomists for standard genome sequencing and annotation.</title>
        <authorList>
            <consortium name="The Broad Institute Genomics Platform"/>
            <consortium name="The Broad Institute Genome Sequencing Center for Infectious Disease"/>
            <person name="Wu L."/>
            <person name="Ma J."/>
        </authorList>
    </citation>
    <scope>NUCLEOTIDE SEQUENCE [LARGE SCALE GENOMIC DNA]</scope>
    <source>
        <strain evidence="8">CGMCC 4.7677</strain>
    </source>
</reference>
<evidence type="ECO:0000256" key="5">
    <source>
        <dbReference type="SAM" id="Phobius"/>
    </source>
</evidence>
<feature type="transmembrane region" description="Helical" evidence="5">
    <location>
        <begin position="426"/>
        <end position="446"/>
    </location>
</feature>
<dbReference type="Proteomes" id="UP000605897">
    <property type="component" value="Unassembled WGS sequence"/>
</dbReference>
<organism evidence="7 8">
    <name type="scientific">Amycolatopsis deserti</name>
    <dbReference type="NCBI Taxonomy" id="185696"/>
    <lineage>
        <taxon>Bacteria</taxon>
        <taxon>Bacillati</taxon>
        <taxon>Actinomycetota</taxon>
        <taxon>Actinomycetes</taxon>
        <taxon>Pseudonocardiales</taxon>
        <taxon>Pseudonocardiaceae</taxon>
        <taxon>Amycolatopsis</taxon>
    </lineage>
</organism>
<dbReference type="CDD" id="cd17316">
    <property type="entry name" value="MFS_SV2_like"/>
    <property type="match status" value="1"/>
</dbReference>
<dbReference type="RefSeq" id="WP_191246761.1">
    <property type="nucleotide sequence ID" value="NZ_BNAU01000005.1"/>
</dbReference>
<keyword evidence="8" id="KW-1185">Reference proteome</keyword>
<feature type="transmembrane region" description="Helical" evidence="5">
    <location>
        <begin position="266"/>
        <end position="285"/>
    </location>
</feature>
<feature type="domain" description="Major facilitator superfamily (MFS) profile" evidence="6">
    <location>
        <begin position="15"/>
        <end position="450"/>
    </location>
</feature>
<name>A0ABQ3J8H3_9PSEU</name>
<proteinExistence type="predicted"/>
<evidence type="ECO:0000313" key="8">
    <source>
        <dbReference type="Proteomes" id="UP000605897"/>
    </source>
</evidence>
<feature type="transmembrane region" description="Helical" evidence="5">
    <location>
        <begin position="216"/>
        <end position="236"/>
    </location>
</feature>
<keyword evidence="3 5" id="KW-1133">Transmembrane helix</keyword>
<evidence type="ECO:0000256" key="1">
    <source>
        <dbReference type="ARBA" id="ARBA00004651"/>
    </source>
</evidence>
<feature type="transmembrane region" description="Helical" evidence="5">
    <location>
        <begin position="46"/>
        <end position="69"/>
    </location>
</feature>
<evidence type="ECO:0000313" key="7">
    <source>
        <dbReference type="EMBL" id="GHF07750.1"/>
    </source>
</evidence>
<gene>
    <name evidence="7" type="ORF">GCM10017786_46800</name>
</gene>
<dbReference type="Pfam" id="PF07690">
    <property type="entry name" value="MFS_1"/>
    <property type="match status" value="2"/>
</dbReference>
<feature type="transmembrane region" description="Helical" evidence="5">
    <location>
        <begin position="20"/>
        <end position="40"/>
    </location>
</feature>
<feature type="transmembrane region" description="Helical" evidence="5">
    <location>
        <begin position="242"/>
        <end position="259"/>
    </location>
</feature>
<evidence type="ECO:0000256" key="4">
    <source>
        <dbReference type="ARBA" id="ARBA00023136"/>
    </source>
</evidence>
<keyword evidence="4 5" id="KW-0472">Membrane</keyword>
<sequence length="462" mass="49368">MTPWYRRLGPGRWKAFGAAWLGYLLDGFDFVIITLVLTELSDEFDLSLATAATLVSAAFVSRWLGGLALGAFGDRFGRRPAMIASIVLYAVGTALCGFAWDYWSLFIFRAVVGLGMAGEYGSSSTYVMESWPKDLRNRATGFLLSAYPIGTVLAARAYDLIVPNLGWRWLFWLGILPVFVALWLRRALPEAKDWTEEVASGKAGETSATALLNRRWAVLNVVVALVLATCLVLIFSGHAGNLYPLYIALCVAGFVVFGAQISGRAWPVAVGLMLTVFCAFLYSWPIQSLLPTYLKTVLHYNPGQVANALTWAGLGYAAGSCLAGILGDRFGTRTAYVGGLLLSLVFVFPAFALGPGSVVLVWVLLFVLQGTSSGISGLLPKYIGDHFPTRLRAASLGFTYNVGALGGAVAPLLGAQVAGHIGLGPALGWLAAGLTLLTALLVGFDVPARLGRIRSREPAEVS</sequence>
<dbReference type="PROSITE" id="PS50850">
    <property type="entry name" value="MFS"/>
    <property type="match status" value="1"/>
</dbReference>
<feature type="transmembrane region" description="Helical" evidence="5">
    <location>
        <begin position="359"/>
        <end position="379"/>
    </location>
</feature>
<dbReference type="NCBIfam" id="NF003024">
    <property type="entry name" value="PRK03893.1"/>
    <property type="match status" value="1"/>
</dbReference>
<feature type="transmembrane region" description="Helical" evidence="5">
    <location>
        <begin position="305"/>
        <end position="327"/>
    </location>
</feature>
<feature type="transmembrane region" description="Helical" evidence="5">
    <location>
        <begin position="334"/>
        <end position="353"/>
    </location>
</feature>
<feature type="transmembrane region" description="Helical" evidence="5">
    <location>
        <begin position="391"/>
        <end position="414"/>
    </location>
</feature>
<dbReference type="EMBL" id="BNAU01000005">
    <property type="protein sequence ID" value="GHF07750.1"/>
    <property type="molecule type" value="Genomic_DNA"/>
</dbReference>
<dbReference type="PANTHER" id="PTHR23508:SF3">
    <property type="entry name" value="SIALIC ACID TRANSPORTER NANT"/>
    <property type="match status" value="1"/>
</dbReference>
<accession>A0ABQ3J8H3</accession>
<evidence type="ECO:0000259" key="6">
    <source>
        <dbReference type="PROSITE" id="PS50850"/>
    </source>
</evidence>
<feature type="transmembrane region" description="Helical" evidence="5">
    <location>
        <begin position="81"/>
        <end position="100"/>
    </location>
</feature>
<comment type="caution">
    <text evidence="7">The sequence shown here is derived from an EMBL/GenBank/DDBJ whole genome shotgun (WGS) entry which is preliminary data.</text>
</comment>
<keyword evidence="2 5" id="KW-0812">Transmembrane</keyword>
<protein>
    <submittedName>
        <fullName evidence="7">MFS transporter</fullName>
    </submittedName>
</protein>